<protein>
    <submittedName>
        <fullName evidence="2">Leucine-rich repeat and guanylate kinase domain-containing protein-like</fullName>
    </submittedName>
</protein>
<dbReference type="RefSeq" id="XP_073918886.1">
    <property type="nucleotide sequence ID" value="XM_074062785.1"/>
</dbReference>
<sequence length="160" mass="18122">MHRQHETARQALMGKIPPNHTLLFQRGPVPAPKISGLQYFTTAEEPQKSSELCEGHFKPPFGLYPEMSDKASFVSMKFSALLHSCPWSFPLSECSISSWTESGISVSEVDQAIKATLEARMDRNDLYDKGLQLHLRNSRAFQKRPLLQMRIITYNDEAAP</sequence>
<keyword evidence="1" id="KW-1185">Reference proteome</keyword>
<name>A0AC58LP14_CASCN</name>
<proteinExistence type="predicted"/>
<reference evidence="2" key="1">
    <citation type="submission" date="2025-08" db="UniProtKB">
        <authorList>
            <consortium name="RefSeq"/>
        </authorList>
    </citation>
    <scope>IDENTIFICATION</scope>
</reference>
<organism evidence="1 2">
    <name type="scientific">Castor canadensis</name>
    <name type="common">American beaver</name>
    <dbReference type="NCBI Taxonomy" id="51338"/>
    <lineage>
        <taxon>Eukaryota</taxon>
        <taxon>Metazoa</taxon>
        <taxon>Chordata</taxon>
        <taxon>Craniata</taxon>
        <taxon>Vertebrata</taxon>
        <taxon>Euteleostomi</taxon>
        <taxon>Mammalia</taxon>
        <taxon>Eutheria</taxon>
        <taxon>Euarchontoglires</taxon>
        <taxon>Glires</taxon>
        <taxon>Rodentia</taxon>
        <taxon>Castorimorpha</taxon>
        <taxon>Castoridae</taxon>
        <taxon>Castor</taxon>
    </lineage>
</organism>
<evidence type="ECO:0000313" key="1">
    <source>
        <dbReference type="Proteomes" id="UP001732720"/>
    </source>
</evidence>
<gene>
    <name evidence="2" type="primary">LOC141419639</name>
</gene>
<dbReference type="Proteomes" id="UP001732720">
    <property type="component" value="Chromosome 2"/>
</dbReference>
<evidence type="ECO:0000313" key="2">
    <source>
        <dbReference type="RefSeq" id="XP_073918886.1"/>
    </source>
</evidence>
<accession>A0AC58LP14</accession>